<accession>A0ABD5ED94</accession>
<dbReference type="EMBL" id="JAVRER010000061">
    <property type="protein sequence ID" value="MDT0419033.1"/>
    <property type="molecule type" value="Genomic_DNA"/>
</dbReference>
<protein>
    <recommendedName>
        <fullName evidence="3">GNAT family N-acetyltransferase</fullName>
    </recommendedName>
</protein>
<name>A0ABD5ED94_9ACTN</name>
<organism evidence="1 2">
    <name type="scientific">Streptomyces evansiae</name>
    <dbReference type="NCBI Taxonomy" id="3075535"/>
    <lineage>
        <taxon>Bacteria</taxon>
        <taxon>Bacillati</taxon>
        <taxon>Actinomycetota</taxon>
        <taxon>Actinomycetes</taxon>
        <taxon>Kitasatosporales</taxon>
        <taxon>Streptomycetaceae</taxon>
        <taxon>Streptomyces</taxon>
    </lineage>
</organism>
<evidence type="ECO:0000313" key="2">
    <source>
        <dbReference type="Proteomes" id="UP001183607"/>
    </source>
</evidence>
<reference evidence="2" key="1">
    <citation type="submission" date="2023-07" db="EMBL/GenBank/DDBJ databases">
        <title>30 novel species of actinomycetes from the DSMZ collection.</title>
        <authorList>
            <person name="Nouioui I."/>
        </authorList>
    </citation>
    <scope>NUCLEOTIDE SEQUENCE [LARGE SCALE GENOMIC DNA]</scope>
    <source>
        <strain evidence="2">DSM 41982</strain>
    </source>
</reference>
<comment type="caution">
    <text evidence="1">The sequence shown here is derived from an EMBL/GenBank/DDBJ whole genome shotgun (WGS) entry which is preliminary data.</text>
</comment>
<gene>
    <name evidence="1" type="ORF">RM574_26475</name>
</gene>
<dbReference type="RefSeq" id="WP_043256625.1">
    <property type="nucleotide sequence ID" value="NZ_JAVRER010000061.1"/>
</dbReference>
<proteinExistence type="predicted"/>
<evidence type="ECO:0000313" key="1">
    <source>
        <dbReference type="EMBL" id="MDT0419033.1"/>
    </source>
</evidence>
<dbReference type="Proteomes" id="UP001183607">
    <property type="component" value="Unassembled WGS sequence"/>
</dbReference>
<sequence length="104" mass="11246">MSVRQYRAVSGSGRVDDPSEEALFRMVSGLEGARSGFVVLAPEEPDPRWWAAVSRLGDGRYEVVRRERVRGGPEISVTRDAQGLVRELTGWAGARGAVRGGSSS</sequence>
<dbReference type="AlphaFoldDB" id="A0ABD5ED94"/>
<evidence type="ECO:0008006" key="3">
    <source>
        <dbReference type="Google" id="ProtNLM"/>
    </source>
</evidence>